<dbReference type="InterPro" id="IPR052539">
    <property type="entry name" value="MGD_biosynthesis_adapter"/>
</dbReference>
<dbReference type="Gene3D" id="3.40.50.300">
    <property type="entry name" value="P-loop containing nucleotide triphosphate hydrolases"/>
    <property type="match status" value="1"/>
</dbReference>
<dbReference type="PANTHER" id="PTHR40072">
    <property type="entry name" value="MOLYBDOPTERIN-GUANINE DINUCLEOTIDE BIOSYNTHESIS ADAPTER PROTEIN-RELATED"/>
    <property type="match status" value="1"/>
</dbReference>
<accession>X0T7U2</accession>
<dbReference type="PANTHER" id="PTHR40072:SF1">
    <property type="entry name" value="MOLYBDOPTERIN-GUANINE DINUCLEOTIDE BIOSYNTHESIS ADAPTER PROTEIN"/>
    <property type="match status" value="1"/>
</dbReference>
<dbReference type="EMBL" id="BARS01000933">
    <property type="protein sequence ID" value="GAF84262.1"/>
    <property type="molecule type" value="Genomic_DNA"/>
</dbReference>
<dbReference type="InterPro" id="IPR004435">
    <property type="entry name" value="MobB_dom"/>
</dbReference>
<dbReference type="SUPFAM" id="SSF52540">
    <property type="entry name" value="P-loop containing nucleoside triphosphate hydrolases"/>
    <property type="match status" value="1"/>
</dbReference>
<gene>
    <name evidence="2" type="ORF">S01H1_02023</name>
</gene>
<feature type="domain" description="Molybdopterin-guanine dinucleotide biosynthesis protein B (MobB)" evidence="1">
    <location>
        <begin position="4"/>
        <end position="134"/>
    </location>
</feature>
<evidence type="ECO:0000259" key="1">
    <source>
        <dbReference type="Pfam" id="PF03205"/>
    </source>
</evidence>
<reference evidence="2" key="1">
    <citation type="journal article" date="2014" name="Front. Microbiol.">
        <title>High frequency of phylogenetically diverse reductive dehalogenase-homologous genes in deep subseafloor sedimentary metagenomes.</title>
        <authorList>
            <person name="Kawai M."/>
            <person name="Futagami T."/>
            <person name="Toyoda A."/>
            <person name="Takaki Y."/>
            <person name="Nishi S."/>
            <person name="Hori S."/>
            <person name="Arai W."/>
            <person name="Tsubouchi T."/>
            <person name="Morono Y."/>
            <person name="Uchiyama I."/>
            <person name="Ito T."/>
            <person name="Fujiyama A."/>
            <person name="Inagaki F."/>
            <person name="Takami H."/>
        </authorList>
    </citation>
    <scope>NUCLEOTIDE SEQUENCE</scope>
    <source>
        <strain evidence="2">Expedition CK06-06</strain>
    </source>
</reference>
<sequence length="216" mass="23774">MLPIVSIVGHAQSGKTMLVERLIGEFRERGFRVAVVKHTVKDFEMDSPGKDTWRYAEAGSDAVAISSPQKIALIKPQDNNDSIEGVLRLLGEDFDLVLVEGFHEAHVPKIEVHRSELKKGLRCAPKELKAIITDETLEVNRPQFSPDDISGIADFIKERIIGKRGDETVLFINGSPVTLNHFAKQIIANALLGMVSTLKGVAEVKSLEVAVRKKVA</sequence>
<protein>
    <recommendedName>
        <fullName evidence="1">Molybdopterin-guanine dinucleotide biosynthesis protein B (MobB) domain-containing protein</fullName>
    </recommendedName>
</protein>
<evidence type="ECO:0000313" key="2">
    <source>
        <dbReference type="EMBL" id="GAF84262.1"/>
    </source>
</evidence>
<proteinExistence type="predicted"/>
<dbReference type="CDD" id="cd03116">
    <property type="entry name" value="MobB"/>
    <property type="match status" value="1"/>
</dbReference>
<dbReference type="GO" id="GO:0006777">
    <property type="term" value="P:Mo-molybdopterin cofactor biosynthetic process"/>
    <property type="evidence" value="ECO:0007669"/>
    <property type="project" value="InterPro"/>
</dbReference>
<dbReference type="GO" id="GO:0005525">
    <property type="term" value="F:GTP binding"/>
    <property type="evidence" value="ECO:0007669"/>
    <property type="project" value="InterPro"/>
</dbReference>
<name>X0T7U2_9ZZZZ</name>
<comment type="caution">
    <text evidence="2">The sequence shown here is derived from an EMBL/GenBank/DDBJ whole genome shotgun (WGS) entry which is preliminary data.</text>
</comment>
<dbReference type="AlphaFoldDB" id="X0T7U2"/>
<organism evidence="2">
    <name type="scientific">marine sediment metagenome</name>
    <dbReference type="NCBI Taxonomy" id="412755"/>
    <lineage>
        <taxon>unclassified sequences</taxon>
        <taxon>metagenomes</taxon>
        <taxon>ecological metagenomes</taxon>
    </lineage>
</organism>
<dbReference type="InterPro" id="IPR027417">
    <property type="entry name" value="P-loop_NTPase"/>
</dbReference>
<dbReference type="Pfam" id="PF03205">
    <property type="entry name" value="MobB"/>
    <property type="match status" value="1"/>
</dbReference>
<dbReference type="NCBIfam" id="TIGR00176">
    <property type="entry name" value="mobB"/>
    <property type="match status" value="1"/>
</dbReference>